<gene>
    <name evidence="2" type="ORF">B0I32_112220</name>
</gene>
<evidence type="ECO:0008006" key="4">
    <source>
        <dbReference type="Google" id="ProtNLM"/>
    </source>
</evidence>
<feature type="compositionally biased region" description="Basic and acidic residues" evidence="1">
    <location>
        <begin position="205"/>
        <end position="214"/>
    </location>
</feature>
<reference evidence="2 3" key="1">
    <citation type="submission" date="2018-03" db="EMBL/GenBank/DDBJ databases">
        <title>Genomic Encyclopedia of Type Strains, Phase III (KMG-III): the genomes of soil and plant-associated and newly described type strains.</title>
        <authorList>
            <person name="Whitman W."/>
        </authorList>
    </citation>
    <scope>NUCLEOTIDE SEQUENCE [LARGE SCALE GENOMIC DNA]</scope>
    <source>
        <strain evidence="2 3">CGMCC 4.7104</strain>
    </source>
</reference>
<dbReference type="Proteomes" id="UP000238312">
    <property type="component" value="Unassembled WGS sequence"/>
</dbReference>
<organism evidence="2 3">
    <name type="scientific">Nonomuraea fuscirosea</name>
    <dbReference type="NCBI Taxonomy" id="1291556"/>
    <lineage>
        <taxon>Bacteria</taxon>
        <taxon>Bacillati</taxon>
        <taxon>Actinomycetota</taxon>
        <taxon>Actinomycetes</taxon>
        <taxon>Streptosporangiales</taxon>
        <taxon>Streptosporangiaceae</taxon>
        <taxon>Nonomuraea</taxon>
    </lineage>
</organism>
<feature type="region of interest" description="Disordered" evidence="1">
    <location>
        <begin position="163"/>
        <end position="320"/>
    </location>
</feature>
<dbReference type="PANTHER" id="PTHR24637:SF421">
    <property type="entry name" value="CUTICLE COLLAGEN DPY-2"/>
    <property type="match status" value="1"/>
</dbReference>
<proteinExistence type="predicted"/>
<dbReference type="AlphaFoldDB" id="A0A2T0MV74"/>
<evidence type="ECO:0000313" key="2">
    <source>
        <dbReference type="EMBL" id="PRX62724.1"/>
    </source>
</evidence>
<sequence>MSRRIVLPAVAAVLAGAAVSGWLWLRGDDPRPTTLHAELTSAFYAAIDTRQRDATPLTIEEVFPPAAQSLAGMGQVATRQFTDCDELLWGTSATGCTQALQATYEGGSMAGQFVIFNLSDGRAADGLVSALRKDGFVRQDVAFEPAGSLAQVRAMGHYVTVSWTGTTQPTQPGQKPAGSEQFGPLNQPTHPEQLDDSGQPGRPTDTGRRGRSAETDQPGRSAETGQPGQPTDTGRPGQSADTGQLARPEDAGRPEQPADTGQLGRLAGTGRPGQPADSGQVGQPGDPGEVEQPADAGQAGQPTGSTQPQDPGQASQPAQPTQDLVAALVALDGLGRAVQGRVVAAT</sequence>
<accession>A0A2T0MV74</accession>
<dbReference type="RefSeq" id="WP_106244693.1">
    <property type="nucleotide sequence ID" value="NZ_PVNG01000012.1"/>
</dbReference>
<name>A0A2T0MV74_9ACTN</name>
<keyword evidence="3" id="KW-1185">Reference proteome</keyword>
<feature type="compositionally biased region" description="Polar residues" evidence="1">
    <location>
        <begin position="223"/>
        <end position="232"/>
    </location>
</feature>
<comment type="caution">
    <text evidence="2">The sequence shown here is derived from an EMBL/GenBank/DDBJ whole genome shotgun (WGS) entry which is preliminary data.</text>
</comment>
<evidence type="ECO:0000313" key="3">
    <source>
        <dbReference type="Proteomes" id="UP000238312"/>
    </source>
</evidence>
<protein>
    <recommendedName>
        <fullName evidence="4">Collagen triple helix repeat protein</fullName>
    </recommendedName>
</protein>
<dbReference type="EMBL" id="PVNG01000012">
    <property type="protein sequence ID" value="PRX62724.1"/>
    <property type="molecule type" value="Genomic_DNA"/>
</dbReference>
<dbReference type="OrthoDB" id="3535684at2"/>
<feature type="compositionally biased region" description="Low complexity" evidence="1">
    <location>
        <begin position="164"/>
        <end position="178"/>
    </location>
</feature>
<dbReference type="PANTHER" id="PTHR24637">
    <property type="entry name" value="COLLAGEN"/>
    <property type="match status" value="1"/>
</dbReference>
<evidence type="ECO:0000256" key="1">
    <source>
        <dbReference type="SAM" id="MobiDB-lite"/>
    </source>
</evidence>
<feature type="compositionally biased region" description="Polar residues" evidence="1">
    <location>
        <begin position="300"/>
        <end position="320"/>
    </location>
</feature>